<dbReference type="Pfam" id="PF00378">
    <property type="entry name" value="ECH_1"/>
    <property type="match status" value="2"/>
</dbReference>
<dbReference type="Gene3D" id="3.90.226.10">
    <property type="entry name" value="2-enoyl-CoA Hydratase, Chain A, domain 1"/>
    <property type="match status" value="2"/>
</dbReference>
<proteinExistence type="inferred from homology"/>
<evidence type="ECO:0000313" key="3">
    <source>
        <dbReference type="Proteomes" id="UP000436088"/>
    </source>
</evidence>
<dbReference type="Proteomes" id="UP000436088">
    <property type="component" value="Unassembled WGS sequence"/>
</dbReference>
<dbReference type="SUPFAM" id="SSF52096">
    <property type="entry name" value="ClpP/crotonase"/>
    <property type="match status" value="2"/>
</dbReference>
<organism evidence="2 3">
    <name type="scientific">Hibiscus syriacus</name>
    <name type="common">Rose of Sharon</name>
    <dbReference type="NCBI Taxonomy" id="106335"/>
    <lineage>
        <taxon>Eukaryota</taxon>
        <taxon>Viridiplantae</taxon>
        <taxon>Streptophyta</taxon>
        <taxon>Embryophyta</taxon>
        <taxon>Tracheophyta</taxon>
        <taxon>Spermatophyta</taxon>
        <taxon>Magnoliopsida</taxon>
        <taxon>eudicotyledons</taxon>
        <taxon>Gunneridae</taxon>
        <taxon>Pentapetalae</taxon>
        <taxon>rosids</taxon>
        <taxon>malvids</taxon>
        <taxon>Malvales</taxon>
        <taxon>Malvaceae</taxon>
        <taxon>Malvoideae</taxon>
        <taxon>Hibiscus</taxon>
    </lineage>
</organism>
<gene>
    <name evidence="2" type="ORF">F3Y22_tig00111941pilonHSYRG00202</name>
</gene>
<dbReference type="CDD" id="cd06558">
    <property type="entry name" value="crotonase-like"/>
    <property type="match status" value="1"/>
</dbReference>
<dbReference type="InterPro" id="IPR001753">
    <property type="entry name" value="Enoyl-CoA_hydra/iso"/>
</dbReference>
<dbReference type="GO" id="GO:0005739">
    <property type="term" value="C:mitochondrion"/>
    <property type="evidence" value="ECO:0007669"/>
    <property type="project" value="TreeGrafter"/>
</dbReference>
<reference evidence="2" key="1">
    <citation type="submission" date="2019-09" db="EMBL/GenBank/DDBJ databases">
        <title>Draft genome information of white flower Hibiscus syriacus.</title>
        <authorList>
            <person name="Kim Y.-M."/>
        </authorList>
    </citation>
    <scope>NUCLEOTIDE SEQUENCE [LARGE SCALE GENOMIC DNA]</scope>
    <source>
        <strain evidence="2">YM2019G1</strain>
    </source>
</reference>
<evidence type="ECO:0000256" key="1">
    <source>
        <dbReference type="ARBA" id="ARBA00005254"/>
    </source>
</evidence>
<comment type="similarity">
    <text evidence="1">Belongs to the enoyl-CoA hydratase/isomerase family.</text>
</comment>
<dbReference type="EMBL" id="VEPZ02001466">
    <property type="protein sequence ID" value="KAE8671733.1"/>
    <property type="molecule type" value="Genomic_DNA"/>
</dbReference>
<dbReference type="AlphaFoldDB" id="A0A6A2X8L9"/>
<name>A0A6A2X8L9_HIBSY</name>
<dbReference type="PANTHER" id="PTHR11941:SF171">
    <property type="entry name" value="SD19268P"/>
    <property type="match status" value="1"/>
</dbReference>
<evidence type="ECO:0000313" key="2">
    <source>
        <dbReference type="EMBL" id="KAE8671733.1"/>
    </source>
</evidence>
<keyword evidence="3" id="KW-1185">Reference proteome</keyword>
<dbReference type="PANTHER" id="PTHR11941">
    <property type="entry name" value="ENOYL-COA HYDRATASE-RELATED"/>
    <property type="match status" value="1"/>
</dbReference>
<sequence length="375" mass="40855">MAVLTALTRSLGQNCARRSKISIVSQNSPHNSRFQTLRTLILEPSLSPSVKIHRISECDSGIVEVYLDRPEAKNAIGNEMLSGLRHAFEAIGQDLSARVVMISSSVPKVFCTGADLKMLILWFTWTLIGNPNATEKSKHKVPAKGIKGFMEIYLNSTPRRDSLSIVAFHQLMTKKSVVMNTPTLNEHTLAWEDDCRKPLKAILVISSSASSDKVHYSSSSRKFSEPVIFLSAVPIIIEGAALGGGLEMALSCDLRICGENALLCLPETGLTIIPGAGGTQRLPRLVGKSIAKELIFTGRRIGGRDAMSIDLANYCVPAGEAHPKALEIVWEINQKGPIAIRMAKRAINEGIGFRRSVLQTAFRYEGSLGRLSCIC</sequence>
<protein>
    <submittedName>
        <fullName evidence="2">Methylglutaconyl-CoA hydratase</fullName>
    </submittedName>
</protein>
<accession>A0A6A2X8L9</accession>
<dbReference type="GO" id="GO:0006635">
    <property type="term" value="P:fatty acid beta-oxidation"/>
    <property type="evidence" value="ECO:0007669"/>
    <property type="project" value="TreeGrafter"/>
</dbReference>
<dbReference type="InterPro" id="IPR029045">
    <property type="entry name" value="ClpP/crotonase-like_dom_sf"/>
</dbReference>
<comment type="caution">
    <text evidence="2">The sequence shown here is derived from an EMBL/GenBank/DDBJ whole genome shotgun (WGS) entry which is preliminary data.</text>
</comment>